<organism evidence="1">
    <name type="scientific">Solanum chacoense</name>
    <name type="common">Chaco potato</name>
    <dbReference type="NCBI Taxonomy" id="4108"/>
    <lineage>
        <taxon>Eukaryota</taxon>
        <taxon>Viridiplantae</taxon>
        <taxon>Streptophyta</taxon>
        <taxon>Embryophyta</taxon>
        <taxon>Tracheophyta</taxon>
        <taxon>Spermatophyta</taxon>
        <taxon>Magnoliopsida</taxon>
        <taxon>eudicotyledons</taxon>
        <taxon>Gunneridae</taxon>
        <taxon>Pentapetalae</taxon>
        <taxon>asterids</taxon>
        <taxon>lamiids</taxon>
        <taxon>Solanales</taxon>
        <taxon>Solanaceae</taxon>
        <taxon>Solanoideae</taxon>
        <taxon>Solaneae</taxon>
        <taxon>Solanum</taxon>
    </lineage>
</organism>
<accession>A0A0V0GIS4</accession>
<protein>
    <submittedName>
        <fullName evidence="1">Putative ovule protein</fullName>
    </submittedName>
</protein>
<reference evidence="1" key="1">
    <citation type="submission" date="2015-12" db="EMBL/GenBank/DDBJ databases">
        <title>Gene expression during late stages of embryo sac development: a critical building block for successful pollen-pistil interactions.</title>
        <authorList>
            <person name="Liu Y."/>
            <person name="Joly V."/>
            <person name="Sabar M."/>
            <person name="Matton D.P."/>
        </authorList>
    </citation>
    <scope>NUCLEOTIDE SEQUENCE</scope>
</reference>
<dbReference type="EMBL" id="GEDG01039368">
    <property type="protein sequence ID" value="JAP07142.1"/>
    <property type="molecule type" value="Transcribed_RNA"/>
</dbReference>
<proteinExistence type="predicted"/>
<name>A0A0V0GIS4_SOLCH</name>
<evidence type="ECO:0000313" key="1">
    <source>
        <dbReference type="EMBL" id="JAP07142.1"/>
    </source>
</evidence>
<dbReference type="AlphaFoldDB" id="A0A0V0GIS4"/>
<sequence length="69" mass="7315">MTTSYSPIVISLSPVVPSVTSPTHSPAAIALTTVASRISNSDVLTTNTPSLLTNHLLTVFFLLISHQRP</sequence>